<evidence type="ECO:0000313" key="2">
    <source>
        <dbReference type="EMBL" id="MBA0826664.1"/>
    </source>
</evidence>
<evidence type="ECO:0000256" key="1">
    <source>
        <dbReference type="SAM" id="MobiDB-lite"/>
    </source>
</evidence>
<organism evidence="2 3">
    <name type="scientific">Gossypium armourianum</name>
    <dbReference type="NCBI Taxonomy" id="34283"/>
    <lineage>
        <taxon>Eukaryota</taxon>
        <taxon>Viridiplantae</taxon>
        <taxon>Streptophyta</taxon>
        <taxon>Embryophyta</taxon>
        <taxon>Tracheophyta</taxon>
        <taxon>Spermatophyta</taxon>
        <taxon>Magnoliopsida</taxon>
        <taxon>eudicotyledons</taxon>
        <taxon>Gunneridae</taxon>
        <taxon>Pentapetalae</taxon>
        <taxon>rosids</taxon>
        <taxon>malvids</taxon>
        <taxon>Malvales</taxon>
        <taxon>Malvaceae</taxon>
        <taxon>Malvoideae</taxon>
        <taxon>Gossypium</taxon>
    </lineage>
</organism>
<evidence type="ECO:0000313" key="3">
    <source>
        <dbReference type="Proteomes" id="UP000593575"/>
    </source>
</evidence>
<dbReference type="AlphaFoldDB" id="A0A7J9IYJ8"/>
<dbReference type="EMBL" id="JABFAE010000004">
    <property type="protein sequence ID" value="MBA0826664.1"/>
    <property type="molecule type" value="Genomic_DNA"/>
</dbReference>
<feature type="compositionally biased region" description="Basic residues" evidence="1">
    <location>
        <begin position="65"/>
        <end position="83"/>
    </location>
</feature>
<dbReference type="Proteomes" id="UP000593575">
    <property type="component" value="Unassembled WGS sequence"/>
</dbReference>
<feature type="non-terminal residue" evidence="2">
    <location>
        <position position="164"/>
    </location>
</feature>
<protein>
    <submittedName>
        <fullName evidence="2">Uncharacterized protein</fullName>
    </submittedName>
</protein>
<keyword evidence="3" id="KW-1185">Reference proteome</keyword>
<comment type="caution">
    <text evidence="2">The sequence shown here is derived from an EMBL/GenBank/DDBJ whole genome shotgun (WGS) entry which is preliminary data.</text>
</comment>
<proteinExistence type="predicted"/>
<gene>
    <name evidence="2" type="ORF">Goarm_011491</name>
</gene>
<accession>A0A7J9IYJ8</accession>
<name>A0A7J9IYJ8_9ROSI</name>
<reference evidence="2 3" key="1">
    <citation type="journal article" date="2019" name="Genome Biol. Evol.">
        <title>Insights into the evolution of the New World diploid cottons (Gossypium, subgenus Houzingenia) based on genome sequencing.</title>
        <authorList>
            <person name="Grover C.E."/>
            <person name="Arick M.A. 2nd"/>
            <person name="Thrash A."/>
            <person name="Conover J.L."/>
            <person name="Sanders W.S."/>
            <person name="Peterson D.G."/>
            <person name="Frelichowski J.E."/>
            <person name="Scheffler J.A."/>
            <person name="Scheffler B.E."/>
            <person name="Wendel J.F."/>
        </authorList>
    </citation>
    <scope>NUCLEOTIDE SEQUENCE [LARGE SCALE GENOMIC DNA]</scope>
    <source>
        <strain evidence="2">6</strain>
        <tissue evidence="2">Leaf</tissue>
    </source>
</reference>
<feature type="region of interest" description="Disordered" evidence="1">
    <location>
        <begin position="60"/>
        <end position="94"/>
    </location>
</feature>
<sequence length="164" mass="18531">MGAVPAAIFTSSNGLPLYILTRNKYEFLPTREPIFTPELVCYPEYMPWFRVHGKSYLLDEDARGRPPHTRRPLRAPRNPRRGGHNGVDNAGPSFTLAQESTPMVAPHPGQYYTPILSTFLTTTILTTTYRLSMFGAPTGRLIVTPPVHGVTPLTRDRRRNRVRD</sequence>